<dbReference type="AlphaFoldDB" id="A0A6S7HCG0"/>
<accession>A0A6S7HCG0</accession>
<feature type="region of interest" description="Disordered" evidence="1">
    <location>
        <begin position="242"/>
        <end position="325"/>
    </location>
</feature>
<dbReference type="InterPro" id="IPR011029">
    <property type="entry name" value="DEATH-like_dom_sf"/>
</dbReference>
<dbReference type="EMBL" id="CACRXK020004656">
    <property type="protein sequence ID" value="CAB4003535.1"/>
    <property type="molecule type" value="Genomic_DNA"/>
</dbReference>
<gene>
    <name evidence="2" type="ORF">PACLA_8A071233</name>
</gene>
<protein>
    <submittedName>
        <fullName evidence="2">Transcriptional-regulating factor 1</fullName>
    </submittedName>
</protein>
<dbReference type="SUPFAM" id="SSF57667">
    <property type="entry name" value="beta-beta-alpha zinc fingers"/>
    <property type="match status" value="1"/>
</dbReference>
<feature type="compositionally biased region" description="Polar residues" evidence="1">
    <location>
        <begin position="242"/>
        <end position="260"/>
    </location>
</feature>
<dbReference type="SUPFAM" id="SSF47986">
    <property type="entry name" value="DEATH domain"/>
    <property type="match status" value="1"/>
</dbReference>
<dbReference type="Gene3D" id="1.10.533.10">
    <property type="entry name" value="Death Domain, Fas"/>
    <property type="match status" value="1"/>
</dbReference>
<evidence type="ECO:0000313" key="3">
    <source>
        <dbReference type="Proteomes" id="UP001152795"/>
    </source>
</evidence>
<dbReference type="PROSITE" id="PS00028">
    <property type="entry name" value="ZINC_FINGER_C2H2_1"/>
    <property type="match status" value="1"/>
</dbReference>
<dbReference type="InterPro" id="IPR036236">
    <property type="entry name" value="Znf_C2H2_sf"/>
</dbReference>
<dbReference type="PROSITE" id="PS50157">
    <property type="entry name" value="ZINC_FINGER_C2H2_2"/>
    <property type="match status" value="1"/>
</dbReference>
<name>A0A6S7HCG0_PARCT</name>
<reference evidence="2" key="1">
    <citation type="submission" date="2020-04" db="EMBL/GenBank/DDBJ databases">
        <authorList>
            <person name="Alioto T."/>
            <person name="Alioto T."/>
            <person name="Gomez Garrido J."/>
        </authorList>
    </citation>
    <scope>NUCLEOTIDE SEQUENCE</scope>
    <source>
        <strain evidence="2">A484AB</strain>
    </source>
</reference>
<dbReference type="Gene3D" id="3.30.160.60">
    <property type="entry name" value="Classic Zinc Finger"/>
    <property type="match status" value="1"/>
</dbReference>
<feature type="compositionally biased region" description="Basic and acidic residues" evidence="1">
    <location>
        <begin position="47"/>
        <end position="71"/>
    </location>
</feature>
<feature type="compositionally biased region" description="Polar residues" evidence="1">
    <location>
        <begin position="287"/>
        <end position="297"/>
    </location>
</feature>
<feature type="compositionally biased region" description="Basic and acidic residues" evidence="1">
    <location>
        <begin position="315"/>
        <end position="325"/>
    </location>
</feature>
<keyword evidence="3" id="KW-1185">Reference proteome</keyword>
<proteinExistence type="predicted"/>
<sequence length="438" mass="49412">MMTHRDKKPYKCKYCDKSYCDHRSLKRHYENYHPNPERPVPITTATHKTDTEILRTAKSEGRFTPDRDEGRPSSLSSKHKVPQAGFGRKRNSDSMCSNSSDDLGRRPDNHSPHVSFDKPPTAVSLLKQVIDSHEHKKDKHSLEGYPRPGHYPYPEGLHPQWFSPFHQAQMMKLMQFNQPPILVQNGPMNSSYCPTDPPQLVPNRTLPDAAMAIDSSNFRWPNETSSEASSSVPDDAAMVEDSSNFRWPNETSSEVSSSANKVRRLKKRGKSVDMIALKNKDDDEPTITDTIGSQKPTQESKRSSKESPMCSSCASKDKTPLSSDRDKWPIGKIEFGCFRQICKLLDLADSSKEPLLSALGGFDQTTAAYIEKKYEIMRVGIAKEVLDIWGSSSHENNVGALKKILKHTMQRIDVVDEIENWENLSVCHGCGIKCNKPH</sequence>
<dbReference type="Proteomes" id="UP001152795">
    <property type="component" value="Unassembled WGS sequence"/>
</dbReference>
<organism evidence="2 3">
    <name type="scientific">Paramuricea clavata</name>
    <name type="common">Red gorgonian</name>
    <name type="synonym">Violescent sea-whip</name>
    <dbReference type="NCBI Taxonomy" id="317549"/>
    <lineage>
        <taxon>Eukaryota</taxon>
        <taxon>Metazoa</taxon>
        <taxon>Cnidaria</taxon>
        <taxon>Anthozoa</taxon>
        <taxon>Octocorallia</taxon>
        <taxon>Malacalcyonacea</taxon>
        <taxon>Plexauridae</taxon>
        <taxon>Paramuricea</taxon>
    </lineage>
</organism>
<evidence type="ECO:0000313" key="2">
    <source>
        <dbReference type="EMBL" id="CAB4003535.1"/>
    </source>
</evidence>
<evidence type="ECO:0000256" key="1">
    <source>
        <dbReference type="SAM" id="MobiDB-lite"/>
    </source>
</evidence>
<feature type="compositionally biased region" description="Basic and acidic residues" evidence="1">
    <location>
        <begin position="102"/>
        <end position="111"/>
    </location>
</feature>
<comment type="caution">
    <text evidence="2">The sequence shown here is derived from an EMBL/GenBank/DDBJ whole genome shotgun (WGS) entry which is preliminary data.</text>
</comment>
<dbReference type="InterPro" id="IPR013087">
    <property type="entry name" value="Znf_C2H2_type"/>
</dbReference>
<feature type="region of interest" description="Disordered" evidence="1">
    <location>
        <begin position="30"/>
        <end position="120"/>
    </location>
</feature>